<dbReference type="NCBIfam" id="TIGR04320">
    <property type="entry name" value="Surf_Exclu_PgrA"/>
    <property type="match status" value="1"/>
</dbReference>
<organism evidence="2 3">
    <name type="scientific">Streptococcus alactolyticus</name>
    <dbReference type="NCBI Taxonomy" id="29389"/>
    <lineage>
        <taxon>Bacteria</taxon>
        <taxon>Bacillati</taxon>
        <taxon>Bacillota</taxon>
        <taxon>Bacilli</taxon>
        <taxon>Lactobacillales</taxon>
        <taxon>Streptococcaceae</taxon>
        <taxon>Streptococcus</taxon>
    </lineage>
</organism>
<dbReference type="RefSeq" id="WP_235280870.1">
    <property type="nucleotide sequence ID" value="NZ_CP114883.1"/>
</dbReference>
<sequence length="556" mass="60262">MNRKQLLTSAAITVALAGVSVKSTTHVPLMKLMTLLLKHKRKYLILLILSKKRSIPLKLMLTQHKPLLTLNKKLLTTQQLIKPLQKKADSDRQAAIDDAKADVEKATQTDTGAISQEIADANKTIADSDATIADADKTIAEADKTISENTDKIKEIEKNTATTPTAPKPTLPEGYDLDGTGGYTSMEEAQKATMELNKSYQIPAFNVQTNTTEADRNTTVDISNPISEQLKEINEYAAQVINDLRKQLGKPAVTISTNSINVVTQVAKQYEADNWFAFDNKGHDESALKTGAAAANSAYSSECIASTNTDSRYMTMAQIKQDIYEAITLMVFSSNELHHAEIILEETAQMGVTYSFFSNYKGLGDFAQIHFVFSVPLAGNTDANDTADYVTTYEQAEETAKAEQAKQIAKYQDAITSATATKKEAENTKAKATAVKTEAETKKADAEQRLADAKQALSNAQAKYDAAVAVPEQTATAKANLAKAQADLATAKANVETAQKALDAIHASQAEKEETLKQAKADLADKIVAWTEAKDALAKEIAKLNELQSVSTEGNL</sequence>
<dbReference type="Proteomes" id="UP001212085">
    <property type="component" value="Chromosome"/>
</dbReference>
<reference evidence="2 3" key="1">
    <citation type="submission" date="2022-12" db="EMBL/GenBank/DDBJ databases">
        <title>Streptococcus alactolyticus LGM, complete genome.</title>
        <authorList>
            <person name="Liu Z."/>
            <person name="Mu C."/>
            <person name="Zhu W."/>
        </authorList>
    </citation>
    <scope>NUCLEOTIDE SEQUENCE [LARGE SCALE GENOMIC DNA]</scope>
    <source>
        <strain evidence="2 3">LGM</strain>
    </source>
</reference>
<name>A0ABY7M2R4_STRAY</name>
<dbReference type="InterPro" id="IPR027607">
    <property type="entry name" value="Surf_Exclu_SEC10/PgrA"/>
</dbReference>
<accession>A0ABY7M2R4</accession>
<keyword evidence="3" id="KW-1185">Reference proteome</keyword>
<evidence type="ECO:0000313" key="2">
    <source>
        <dbReference type="EMBL" id="WBB06778.1"/>
    </source>
</evidence>
<evidence type="ECO:0000256" key="1">
    <source>
        <dbReference type="SAM" id="Coils"/>
    </source>
</evidence>
<proteinExistence type="predicted"/>
<dbReference type="EMBL" id="CP114883">
    <property type="protein sequence ID" value="WBB06778.1"/>
    <property type="molecule type" value="Genomic_DNA"/>
</dbReference>
<gene>
    <name evidence="2" type="ORF">O6R09_02305</name>
</gene>
<evidence type="ECO:0000313" key="3">
    <source>
        <dbReference type="Proteomes" id="UP001212085"/>
    </source>
</evidence>
<keyword evidence="1" id="KW-0175">Coiled coil</keyword>
<feature type="coiled-coil region" evidence="1">
    <location>
        <begin position="408"/>
        <end position="501"/>
    </location>
</feature>
<protein>
    <submittedName>
        <fullName evidence="2">SEC10/PgrA surface exclusion domain-containing protein</fullName>
    </submittedName>
</protein>